<feature type="domain" description="HTH cro/C1-type" evidence="2">
    <location>
        <begin position="7"/>
        <end position="61"/>
    </location>
</feature>
<dbReference type="STRING" id="1121256.SAMN02746089_01317"/>
<dbReference type="CDD" id="cd00093">
    <property type="entry name" value="HTH_XRE"/>
    <property type="match status" value="1"/>
</dbReference>
<evidence type="ECO:0000256" key="1">
    <source>
        <dbReference type="ARBA" id="ARBA00023125"/>
    </source>
</evidence>
<sequence>MNIGEKIKKLRLQKMLTQEQLAYALGVSVQSVSRWESGVNYPDITMLPLIAKLFNVTTDYLLDVEGEKNTAKLLKTVETIEVQSKKEAEELLAKFKAERFPVLKDYSITESNGKYILELTKEFNVDLNNVKFDK</sequence>
<accession>A0A1M4Z0F0</accession>
<dbReference type="Proteomes" id="UP000184088">
    <property type="component" value="Unassembled WGS sequence"/>
</dbReference>
<dbReference type="PROSITE" id="PS50943">
    <property type="entry name" value="HTH_CROC1"/>
    <property type="match status" value="1"/>
</dbReference>
<dbReference type="PANTHER" id="PTHR46558:SF11">
    <property type="entry name" value="HTH-TYPE TRANSCRIPTIONAL REGULATOR XRE"/>
    <property type="match status" value="1"/>
</dbReference>
<protein>
    <submittedName>
        <fullName evidence="3">Transcriptional regulator, contains XRE-family HTH domain</fullName>
    </submittedName>
</protein>
<dbReference type="InterPro" id="IPR001387">
    <property type="entry name" value="Cro/C1-type_HTH"/>
</dbReference>
<dbReference type="EMBL" id="FQVH01000012">
    <property type="protein sequence ID" value="SHF11428.1"/>
    <property type="molecule type" value="Genomic_DNA"/>
</dbReference>
<gene>
    <name evidence="3" type="ORF">SAMN02746089_01317</name>
</gene>
<dbReference type="SMART" id="SM00530">
    <property type="entry name" value="HTH_XRE"/>
    <property type="match status" value="1"/>
</dbReference>
<keyword evidence="4" id="KW-1185">Reference proteome</keyword>
<reference evidence="3 4" key="1">
    <citation type="submission" date="2016-11" db="EMBL/GenBank/DDBJ databases">
        <authorList>
            <person name="Jaros S."/>
            <person name="Januszkiewicz K."/>
            <person name="Wedrychowicz H."/>
        </authorList>
    </citation>
    <scope>NUCLEOTIDE SEQUENCE [LARGE SCALE GENOMIC DNA]</scope>
    <source>
        <strain evidence="3 4">DSM 17918</strain>
    </source>
</reference>
<dbReference type="GO" id="GO:0003677">
    <property type="term" value="F:DNA binding"/>
    <property type="evidence" value="ECO:0007669"/>
    <property type="project" value="UniProtKB-KW"/>
</dbReference>
<evidence type="ECO:0000313" key="3">
    <source>
        <dbReference type="EMBL" id="SHF11428.1"/>
    </source>
</evidence>
<dbReference type="InterPro" id="IPR010982">
    <property type="entry name" value="Lambda_DNA-bd_dom_sf"/>
</dbReference>
<dbReference type="PANTHER" id="PTHR46558">
    <property type="entry name" value="TRACRIPTIONAL REGULATORY PROTEIN-RELATED-RELATED"/>
    <property type="match status" value="1"/>
</dbReference>
<name>A0A1M4Z0F0_9THEO</name>
<organism evidence="3 4">
    <name type="scientific">Caldanaerobius fijiensis DSM 17918</name>
    <dbReference type="NCBI Taxonomy" id="1121256"/>
    <lineage>
        <taxon>Bacteria</taxon>
        <taxon>Bacillati</taxon>
        <taxon>Bacillota</taxon>
        <taxon>Clostridia</taxon>
        <taxon>Thermoanaerobacterales</taxon>
        <taxon>Thermoanaerobacteraceae</taxon>
        <taxon>Caldanaerobius</taxon>
    </lineage>
</organism>
<dbReference type="Pfam" id="PF01381">
    <property type="entry name" value="HTH_3"/>
    <property type="match status" value="1"/>
</dbReference>
<dbReference type="AlphaFoldDB" id="A0A1M4Z0F0"/>
<dbReference type="OrthoDB" id="371153at2"/>
<evidence type="ECO:0000313" key="4">
    <source>
        <dbReference type="Proteomes" id="UP000184088"/>
    </source>
</evidence>
<keyword evidence="1" id="KW-0238">DNA-binding</keyword>
<proteinExistence type="predicted"/>
<dbReference type="Gene3D" id="1.10.260.40">
    <property type="entry name" value="lambda repressor-like DNA-binding domains"/>
    <property type="match status" value="1"/>
</dbReference>
<dbReference type="SUPFAM" id="SSF47413">
    <property type="entry name" value="lambda repressor-like DNA-binding domains"/>
    <property type="match status" value="1"/>
</dbReference>
<dbReference type="RefSeq" id="WP_073343043.1">
    <property type="nucleotide sequence ID" value="NZ_FQVH01000012.1"/>
</dbReference>
<evidence type="ECO:0000259" key="2">
    <source>
        <dbReference type="PROSITE" id="PS50943"/>
    </source>
</evidence>